<dbReference type="InterPro" id="IPR011990">
    <property type="entry name" value="TPR-like_helical_dom_sf"/>
</dbReference>
<dbReference type="PROSITE" id="PS50837">
    <property type="entry name" value="NACHT"/>
    <property type="match status" value="1"/>
</dbReference>
<dbReference type="InterPro" id="IPR011600">
    <property type="entry name" value="Pept_C14_caspase"/>
</dbReference>
<dbReference type="HOGENOM" id="CLU_230666_0_0_3"/>
<name>K9ZQ45_ANACC</name>
<evidence type="ECO:0000313" key="4">
    <source>
        <dbReference type="Proteomes" id="UP000010474"/>
    </source>
</evidence>
<dbReference type="SUPFAM" id="SSF48371">
    <property type="entry name" value="ARM repeat"/>
    <property type="match status" value="1"/>
</dbReference>
<geneLocation type="plasmid" evidence="3 4">
    <name>pANACY.03</name>
</geneLocation>
<sequence length="2249" mass="255855">MSKKAFILGVNTLGLKYCENDALLISKCLEAHDYEIWKSEPSKYELMAKFDDFISGASQTDTLIFYFSGHGLPSGELRLVLNGNLQHPQDWIDINYITKAFRDKECKALNKLIILDCCSAGSAEDTWTPGQSDRYFLMTASQRLEKTKEIDELKASFLTFYIHKALTESPSEISDIENRVRINNLYEWLTRKSKEHNIKKDIQVPLPNLLGNQRHNFEIAIIERKRQYQQSEPILESPNNLNNVNLLEAYLRWLIEQHNRLELRGVREANESPTVLLEKVYVALKGDRTTYKERIEANKLLDKQVQEILGFEPITPEEKELWNYIRRQILREHPIMLSLEERDRSSSSPIIELESITLGEAFQKDRWLVILGDPGSGKTTLARWLTVKLAQAMLNGDGEVIVPLAQVDPEVTESDKIISLGLPRLPVILRVSDYAEAYQKKPLMLVEYLGYHPWLGQFLTHAGEKLPSENLNKLIKDYLNRGEAVIILDGMDEITSQREEIVLKIEEFIKDWIDIKGQPKSQYMLPTLSIDNQVTPMEIGGNQIIITSRIAGYHASPIRRNVTQVTIEPMSRVAVEHFCDTWTLAIHQLSIAKDKSESEAAEKQAIKEAKALKVAIYDPNRPRIRELASNPLLVTILGMVFHRRGSLPEQRANLYQLAMEILMEDWCQQRDWYKTGLIASQGLTAEELTHILSPLAAHIHQNYATGLIEYKELKTIISQYLDELPKFKSKSQLIGEKVDNFIQIVQEDIGLLAARGQFLYGFLHLTFQEYLAALYLIRSKDTAAQEIISRLDDPRWREPILLVLGHISSNWASGECKEILQALLDADDPLGDLLPRTPLLMAIAMEEMGNISEQIVEEVAKRLLFAYADHDKLAQFEKLRKQIENAFIRLQDNSTKLIERVLCDALRNPPESRPDVAPAAAALIHKYNWFTDKITQALLDALPNDSEKWNWAINNCIQEIINPITERREPTEPTQPTEKEWRILRETDFAKYQEQKTNFAVAQAAYEEQRNKYEKWTRRQQVELPRHKLPLKSVLQKNSRLVERIKSNPMWLRLTVALYGGYYDYKAQEILSEYRELALFLNKPDYIREQEIARNREYYIGKFGSFDDPSYSIAVYLETDMGGRMGLARKPPEFTAEAIYCDSPLTEVLLSALRQGEAPESLIPKLWTIWKGSNNPVLQVDALIALAALGENIISELQKALASSTHEEIASSVLKKFSQLRSLLQDSVTRAIHKEINLPKPVADPSHTKNKDEKISKRHQLIVALDKLSSELNDLHWNDVVATLANVMLTYCNKPLDYTPWEDNLSEAQKDYINAEYWVIQLLGGLADDIIYNAAVALDKMTVMAPNLIINSLSLVHQTQNLNWDEYISEWVVEDLSPRIRDSSDIPLEVMGAIENIGIEKLRPDFIGAAISVFIGGIIPLVIQNTDLLPEILTLNLRNNSDSERIVKLLAPQLNNNSRLPDAILRMAYDIQNPYYCSRALLRLARYFPLQGEPLRRKSLEVARAIFDPHQKCRVFEYLIPHLDTQEPNNILEEVLSAARTILDPDDKTRTLARLSRYFQQEKQEKLLHEAIQTASLITDEYQRSETLSLLYPLLFSEPDLLTEYFRTAQNITDSWSKFKALRLRSPQLLQIHDQLQKATEGDIDLWTPVVLGTIVNDVLTHFENISTVDGLWLALANFPDTAKVEKLYEAGIEKGLTLTRIAATTLDQLLNIGNDEIVHKFLPLLQDPTPDAIPVIESWLEHWDEFIVNHAALLLSEKGRRLTPRTIQGLLKLVKSRVDRSRIRATLVLCGGIIGVKREQRVFRASELGEEIMNALGQAINDYKEELPYIVHVAILTQYDIIHDDPNLIEQWAEIVNTNADGVNGAEENLKGIAELTSEGWKAFLSAFETGNNRVRKAMMHSLCWLLLPENKQNYTEDPSYWLKNLSIEGMEDIRALQIYEHTSAKITPCPVIESALIALQQKRENPDINLIEAAEKALDEYTISAATALVGEVGNIKNLLGKIALSNTFPLGTGGSLFSNASEKYAVIIDNEPEIFQLLVAWLAQTLANSVCNEGYFCKLTVLLVDVAVYAELSPATFVNLARENNLEPLLAETVKKHNPVPGRVAAIKLISYLDKITTSTVNVLQDALFDEHEVELAVIETFTRIRRIEGDMLEQLFGKLYDDSAKVAYTSAQILSLLGKSERTKPEQRKKILQKLADAVRSPSSKRGIYETIGNGGSSDYFLRLSYQGKLNQAFFQALLEISGVL</sequence>
<evidence type="ECO:0000259" key="2">
    <source>
        <dbReference type="PROSITE" id="PS50837"/>
    </source>
</evidence>
<dbReference type="InterPro" id="IPR016024">
    <property type="entry name" value="ARM-type_fold"/>
</dbReference>
<gene>
    <name evidence="3" type="ordered locus">Anacy_6068</name>
</gene>
<dbReference type="InterPro" id="IPR007111">
    <property type="entry name" value="NACHT_NTPase"/>
</dbReference>
<dbReference type="SUPFAM" id="SSF52540">
    <property type="entry name" value="P-loop containing nucleoside triphosphate hydrolases"/>
    <property type="match status" value="1"/>
</dbReference>
<accession>K9ZQ45</accession>
<dbReference type="PANTHER" id="PTHR46844:SF1">
    <property type="entry name" value="SLR5058 PROTEIN"/>
    <property type="match status" value="1"/>
</dbReference>
<dbReference type="KEGG" id="acy:Anacy_6068"/>
<organism evidence="3 4">
    <name type="scientific">Anabaena cylindrica (strain ATCC 27899 / PCC 7122)</name>
    <dbReference type="NCBI Taxonomy" id="272123"/>
    <lineage>
        <taxon>Bacteria</taxon>
        <taxon>Bacillati</taxon>
        <taxon>Cyanobacteriota</taxon>
        <taxon>Cyanophyceae</taxon>
        <taxon>Nostocales</taxon>
        <taxon>Nostocaceae</taxon>
        <taxon>Anabaena</taxon>
    </lineage>
</organism>
<dbReference type="GO" id="GO:0004197">
    <property type="term" value="F:cysteine-type endopeptidase activity"/>
    <property type="evidence" value="ECO:0007669"/>
    <property type="project" value="InterPro"/>
</dbReference>
<dbReference type="SUPFAM" id="SSF52129">
    <property type="entry name" value="Caspase-like"/>
    <property type="match status" value="1"/>
</dbReference>
<feature type="domain" description="NACHT" evidence="2">
    <location>
        <begin position="366"/>
        <end position="525"/>
    </location>
</feature>
<reference evidence="4" key="1">
    <citation type="journal article" date="2013" name="Proc. Natl. Acad. Sci. U.S.A.">
        <title>Improving the coverage of the cyanobacterial phylum using diversity-driven genome sequencing.</title>
        <authorList>
            <person name="Shih P.M."/>
            <person name="Wu D."/>
            <person name="Latifi A."/>
            <person name="Axen S.D."/>
            <person name="Fewer D.P."/>
            <person name="Talla E."/>
            <person name="Calteau A."/>
            <person name="Cai F."/>
            <person name="Tandeau de Marsac N."/>
            <person name="Rippka R."/>
            <person name="Herdman M."/>
            <person name="Sivonen K."/>
            <person name="Coursin T."/>
            <person name="Laurent T."/>
            <person name="Goodwin L."/>
            <person name="Nolan M."/>
            <person name="Davenport K.W."/>
            <person name="Han C.S."/>
            <person name="Rubin E.M."/>
            <person name="Eisen J.A."/>
            <person name="Woyke T."/>
            <person name="Gugger M."/>
            <person name="Kerfeld C.A."/>
        </authorList>
    </citation>
    <scope>NUCLEOTIDE SEQUENCE [LARGE SCALE GENOMIC DNA]</scope>
    <source>
        <strain evidence="4">ATCC 27899 / PCC 7122</strain>
    </source>
</reference>
<dbReference type="InterPro" id="IPR029030">
    <property type="entry name" value="Caspase-like_dom_sf"/>
</dbReference>
<evidence type="ECO:0000313" key="3">
    <source>
        <dbReference type="EMBL" id="AFZ61343.1"/>
    </source>
</evidence>
<dbReference type="PANTHER" id="PTHR46844">
    <property type="entry name" value="SLR5058 PROTEIN"/>
    <property type="match status" value="1"/>
</dbReference>
<dbReference type="RefSeq" id="WP_015217806.1">
    <property type="nucleotide sequence ID" value="NC_019773.1"/>
</dbReference>
<dbReference type="EMBL" id="CP003662">
    <property type="protein sequence ID" value="AFZ61343.1"/>
    <property type="molecule type" value="Genomic_DNA"/>
</dbReference>
<dbReference type="Gene3D" id="1.25.40.10">
    <property type="entry name" value="Tetratricopeptide repeat domain"/>
    <property type="match status" value="1"/>
</dbReference>
<dbReference type="PATRIC" id="fig|272123.3.peg.6592"/>
<proteinExistence type="inferred from homology"/>
<dbReference type="Pfam" id="PF00656">
    <property type="entry name" value="Peptidase_C14"/>
    <property type="match status" value="1"/>
</dbReference>
<keyword evidence="4" id="KW-1185">Reference proteome</keyword>
<protein>
    <submittedName>
        <fullName evidence="3">Signal transduction protein with Nacht domain</fullName>
    </submittedName>
</protein>
<keyword evidence="3" id="KW-0614">Plasmid</keyword>
<dbReference type="InterPro" id="IPR027417">
    <property type="entry name" value="P-loop_NTPase"/>
</dbReference>
<evidence type="ECO:0000256" key="1">
    <source>
        <dbReference type="ARBA" id="ARBA00009299"/>
    </source>
</evidence>
<dbReference type="GO" id="GO:0006508">
    <property type="term" value="P:proteolysis"/>
    <property type="evidence" value="ECO:0007669"/>
    <property type="project" value="InterPro"/>
</dbReference>
<comment type="similarity">
    <text evidence="1">Belongs to the CpcE/RpcE/PecE family.</text>
</comment>
<dbReference type="Gene3D" id="3.40.50.300">
    <property type="entry name" value="P-loop containing nucleotide triphosphate hydrolases"/>
    <property type="match status" value="1"/>
</dbReference>
<dbReference type="Gene3D" id="3.40.50.1460">
    <property type="match status" value="1"/>
</dbReference>
<dbReference type="Proteomes" id="UP000010474">
    <property type="component" value="Plasmid pANACY.03"/>
</dbReference>
<dbReference type="OrthoDB" id="448481at2"/>